<dbReference type="InterPro" id="IPR001841">
    <property type="entry name" value="Znf_RING"/>
</dbReference>
<dbReference type="SMART" id="SM00184">
    <property type="entry name" value="RING"/>
    <property type="match status" value="1"/>
</dbReference>
<keyword evidence="2 4" id="KW-0863">Zinc-finger</keyword>
<sequence length="140" mass="16273">MLVVDPSSSRCDICLDPFEWNSTDRTPHIINCGHVFCAECLHQVFPTRCPLCRELFEPSEVRKLYVEPIEVRKLYVEPSEIRKLHVESCSDDDKEEVILLKQLISVHDSSEEEILRLRIRVDTWLAARTLDEVCADSEML</sequence>
<evidence type="ECO:0000256" key="1">
    <source>
        <dbReference type="ARBA" id="ARBA00022723"/>
    </source>
</evidence>
<reference evidence="6" key="2">
    <citation type="journal article" date="2023" name="Proc. Natl. Acad. Sci. U.S.A.">
        <title>A global phylogenomic analysis of the shiitake genus Lentinula.</title>
        <authorList>
            <person name="Sierra-Patev S."/>
            <person name="Min B."/>
            <person name="Naranjo-Ortiz M."/>
            <person name="Looney B."/>
            <person name="Konkel Z."/>
            <person name="Slot J.C."/>
            <person name="Sakamoto Y."/>
            <person name="Steenwyk J.L."/>
            <person name="Rokas A."/>
            <person name="Carro J."/>
            <person name="Camarero S."/>
            <person name="Ferreira P."/>
            <person name="Molpeceres G."/>
            <person name="Ruiz-Duenas F.J."/>
            <person name="Serrano A."/>
            <person name="Henrissat B."/>
            <person name="Drula E."/>
            <person name="Hughes K.W."/>
            <person name="Mata J.L."/>
            <person name="Ishikawa N.K."/>
            <person name="Vargas-Isla R."/>
            <person name="Ushijima S."/>
            <person name="Smith C.A."/>
            <person name="Donoghue J."/>
            <person name="Ahrendt S."/>
            <person name="Andreopoulos W."/>
            <person name="He G."/>
            <person name="LaButti K."/>
            <person name="Lipzen A."/>
            <person name="Ng V."/>
            <person name="Riley R."/>
            <person name="Sandor L."/>
            <person name="Barry K."/>
            <person name="Martinez A.T."/>
            <person name="Xiao Y."/>
            <person name="Gibbons J.G."/>
            <person name="Terashima K."/>
            <person name="Grigoriev I.V."/>
            <person name="Hibbett D."/>
        </authorList>
    </citation>
    <scope>NUCLEOTIDE SEQUENCE</scope>
    <source>
        <strain evidence="6">ET3784</strain>
    </source>
</reference>
<reference evidence="6" key="1">
    <citation type="submission" date="2022-08" db="EMBL/GenBank/DDBJ databases">
        <authorList>
            <consortium name="DOE Joint Genome Institute"/>
            <person name="Min B."/>
            <person name="Sierra-Patev S."/>
            <person name="Naranjo-Ortiz M."/>
            <person name="Looney B."/>
            <person name="Konkel Z."/>
            <person name="Slot J.C."/>
            <person name="Sakamoto Y."/>
            <person name="Steenwyk J.L."/>
            <person name="Rokas A."/>
            <person name="Carro J."/>
            <person name="Camarero S."/>
            <person name="Ferreira P."/>
            <person name="Molpeceres G."/>
            <person name="Ruiz-duenas F.J."/>
            <person name="Serrano A."/>
            <person name="Henrissat B."/>
            <person name="Drula E."/>
            <person name="Hughes K.W."/>
            <person name="Mata J.L."/>
            <person name="Ishikawa N.K."/>
            <person name="Vargas-Isla R."/>
            <person name="Ushijima S."/>
            <person name="Smith C.A."/>
            <person name="Ahrendt S."/>
            <person name="Andreopoulos W."/>
            <person name="He G."/>
            <person name="LaButti K."/>
            <person name="Lipzen A."/>
            <person name="Ng V."/>
            <person name="Riley R."/>
            <person name="Sandor L."/>
            <person name="Barry K."/>
            <person name="Martinez A.T."/>
            <person name="Xiao Y."/>
            <person name="Gibbons J.G."/>
            <person name="Terashima K."/>
            <person name="Hibbett D.S."/>
            <person name="Grigoriev I.V."/>
        </authorList>
    </citation>
    <scope>NUCLEOTIDE SEQUENCE</scope>
    <source>
        <strain evidence="6">ET3784</strain>
    </source>
</reference>
<keyword evidence="1" id="KW-0479">Metal-binding</keyword>
<proteinExistence type="predicted"/>
<dbReference type="PROSITE" id="PS50089">
    <property type="entry name" value="ZF_RING_2"/>
    <property type="match status" value="1"/>
</dbReference>
<evidence type="ECO:0000256" key="2">
    <source>
        <dbReference type="ARBA" id="ARBA00022771"/>
    </source>
</evidence>
<evidence type="ECO:0000313" key="6">
    <source>
        <dbReference type="EMBL" id="KAJ3732665.1"/>
    </source>
</evidence>
<dbReference type="InterPro" id="IPR017907">
    <property type="entry name" value="Znf_RING_CS"/>
</dbReference>
<dbReference type="SUPFAM" id="SSF57850">
    <property type="entry name" value="RING/U-box"/>
    <property type="match status" value="1"/>
</dbReference>
<evidence type="ECO:0000256" key="3">
    <source>
        <dbReference type="ARBA" id="ARBA00022833"/>
    </source>
</evidence>
<dbReference type="AlphaFoldDB" id="A0AA38JLQ6"/>
<gene>
    <name evidence="6" type="ORF">DFJ43DRAFT_996759</name>
</gene>
<dbReference type="GO" id="GO:0008270">
    <property type="term" value="F:zinc ion binding"/>
    <property type="evidence" value="ECO:0007669"/>
    <property type="project" value="UniProtKB-KW"/>
</dbReference>
<dbReference type="Pfam" id="PF14634">
    <property type="entry name" value="zf-RING_5"/>
    <property type="match status" value="1"/>
</dbReference>
<organism evidence="6 7">
    <name type="scientific">Lentinula guzmanii</name>
    <dbReference type="NCBI Taxonomy" id="2804957"/>
    <lineage>
        <taxon>Eukaryota</taxon>
        <taxon>Fungi</taxon>
        <taxon>Dikarya</taxon>
        <taxon>Basidiomycota</taxon>
        <taxon>Agaricomycotina</taxon>
        <taxon>Agaricomycetes</taxon>
        <taxon>Agaricomycetidae</taxon>
        <taxon>Agaricales</taxon>
        <taxon>Marasmiineae</taxon>
        <taxon>Omphalotaceae</taxon>
        <taxon>Lentinula</taxon>
    </lineage>
</organism>
<dbReference type="InterPro" id="IPR013083">
    <property type="entry name" value="Znf_RING/FYVE/PHD"/>
</dbReference>
<dbReference type="Proteomes" id="UP001176059">
    <property type="component" value="Unassembled WGS sequence"/>
</dbReference>
<protein>
    <recommendedName>
        <fullName evidence="5">RING-type domain-containing protein</fullName>
    </recommendedName>
</protein>
<dbReference type="PROSITE" id="PS00518">
    <property type="entry name" value="ZF_RING_1"/>
    <property type="match status" value="1"/>
</dbReference>
<keyword evidence="7" id="KW-1185">Reference proteome</keyword>
<dbReference type="EMBL" id="JANVFO010000022">
    <property type="protein sequence ID" value="KAJ3732665.1"/>
    <property type="molecule type" value="Genomic_DNA"/>
</dbReference>
<comment type="caution">
    <text evidence="6">The sequence shown here is derived from an EMBL/GenBank/DDBJ whole genome shotgun (WGS) entry which is preliminary data.</text>
</comment>
<accession>A0AA38JLQ6</accession>
<evidence type="ECO:0000259" key="5">
    <source>
        <dbReference type="PROSITE" id="PS50089"/>
    </source>
</evidence>
<evidence type="ECO:0000256" key="4">
    <source>
        <dbReference type="PROSITE-ProRule" id="PRU00175"/>
    </source>
</evidence>
<evidence type="ECO:0000313" key="7">
    <source>
        <dbReference type="Proteomes" id="UP001176059"/>
    </source>
</evidence>
<dbReference type="Gene3D" id="3.30.40.10">
    <property type="entry name" value="Zinc/RING finger domain, C3HC4 (zinc finger)"/>
    <property type="match status" value="1"/>
</dbReference>
<feature type="domain" description="RING-type" evidence="5">
    <location>
        <begin position="11"/>
        <end position="53"/>
    </location>
</feature>
<name>A0AA38JLQ6_9AGAR</name>
<keyword evidence="3" id="KW-0862">Zinc</keyword>